<protein>
    <submittedName>
        <fullName evidence="4">MogA/MoaB family molybdenum cofactor biosynthesis protein</fullName>
    </submittedName>
</protein>
<dbReference type="PANTHER" id="PTHR43764:SF1">
    <property type="entry name" value="MOLYBDOPTERIN MOLYBDOTRANSFERASE"/>
    <property type="match status" value="1"/>
</dbReference>
<name>A0A967AZP4_9MICO</name>
<dbReference type="SUPFAM" id="SSF53218">
    <property type="entry name" value="Molybdenum cofactor biosynthesis proteins"/>
    <property type="match status" value="1"/>
</dbReference>
<evidence type="ECO:0000256" key="2">
    <source>
        <dbReference type="ARBA" id="ARBA00023150"/>
    </source>
</evidence>
<dbReference type="RefSeq" id="WP_166195544.1">
    <property type="nucleotide sequence ID" value="NZ_JAAOIV010000004.1"/>
</dbReference>
<dbReference type="EMBL" id="JAAOIV010000004">
    <property type="protein sequence ID" value="NHN55643.1"/>
    <property type="molecule type" value="Genomic_DNA"/>
</dbReference>
<proteinExistence type="predicted"/>
<dbReference type="Pfam" id="PF00994">
    <property type="entry name" value="MoCF_biosynth"/>
    <property type="match status" value="1"/>
</dbReference>
<dbReference type="PANTHER" id="PTHR43764">
    <property type="entry name" value="MOLYBDENUM COFACTOR BIOSYNTHESIS"/>
    <property type="match status" value="1"/>
</dbReference>
<gene>
    <name evidence="4" type="ORF">G9U51_07595</name>
</gene>
<reference evidence="4" key="1">
    <citation type="submission" date="2020-03" db="EMBL/GenBank/DDBJ databases">
        <title>Draft sequencing of Calidifontibacter sp. DB0510.</title>
        <authorList>
            <person name="Kim D.-U."/>
        </authorList>
    </citation>
    <scope>NUCLEOTIDE SEQUENCE</scope>
    <source>
        <strain evidence="4">DB0510</strain>
    </source>
</reference>
<keyword evidence="2" id="KW-0501">Molybdenum cofactor biosynthesis</keyword>
<dbReference type="GO" id="GO:0006777">
    <property type="term" value="P:Mo-molybdopterin cofactor biosynthetic process"/>
    <property type="evidence" value="ECO:0007669"/>
    <property type="project" value="UniProtKB-KW"/>
</dbReference>
<dbReference type="SMART" id="SM00852">
    <property type="entry name" value="MoCF_biosynth"/>
    <property type="match status" value="1"/>
</dbReference>
<evidence type="ECO:0000313" key="4">
    <source>
        <dbReference type="EMBL" id="NHN55643.1"/>
    </source>
</evidence>
<dbReference type="NCBIfam" id="TIGR00177">
    <property type="entry name" value="molyb_syn"/>
    <property type="match status" value="1"/>
</dbReference>
<comment type="caution">
    <text evidence="4">The sequence shown here is derived from an EMBL/GenBank/DDBJ whole genome shotgun (WGS) entry which is preliminary data.</text>
</comment>
<dbReference type="InterPro" id="IPR036425">
    <property type="entry name" value="MoaB/Mog-like_dom_sf"/>
</dbReference>
<accession>A0A967AZP4</accession>
<organism evidence="4 5">
    <name type="scientific">Metallococcus carri</name>
    <dbReference type="NCBI Taxonomy" id="1656884"/>
    <lineage>
        <taxon>Bacteria</taxon>
        <taxon>Bacillati</taxon>
        <taxon>Actinomycetota</taxon>
        <taxon>Actinomycetes</taxon>
        <taxon>Micrococcales</taxon>
        <taxon>Dermacoccaceae</taxon>
        <taxon>Metallococcus</taxon>
    </lineage>
</organism>
<dbReference type="Gene3D" id="3.40.980.10">
    <property type="entry name" value="MoaB/Mog-like domain"/>
    <property type="match status" value="1"/>
</dbReference>
<sequence length="164" mass="16060">MPSAVVITCSTRAAAGTYADRSGPVAVEALRHMGVEVGEPVVVPDGPEVEQALRAALATGPDLIVTSGGTGLAPTDATPEATRAVLDREAPGIAEAIRARGMAAGIPTAALSRGLAGTAGRTLIVNLPGSTGGVRDGMAVLGEILSHALDQLAGGDHVAGEPGG</sequence>
<dbReference type="CDD" id="cd00886">
    <property type="entry name" value="MogA_MoaB"/>
    <property type="match status" value="1"/>
</dbReference>
<evidence type="ECO:0000256" key="1">
    <source>
        <dbReference type="ARBA" id="ARBA00005046"/>
    </source>
</evidence>
<comment type="pathway">
    <text evidence="1">Cofactor biosynthesis; molybdopterin biosynthesis.</text>
</comment>
<evidence type="ECO:0000313" key="5">
    <source>
        <dbReference type="Proteomes" id="UP000744769"/>
    </source>
</evidence>
<keyword evidence="5" id="KW-1185">Reference proteome</keyword>
<evidence type="ECO:0000259" key="3">
    <source>
        <dbReference type="SMART" id="SM00852"/>
    </source>
</evidence>
<dbReference type="Proteomes" id="UP000744769">
    <property type="component" value="Unassembled WGS sequence"/>
</dbReference>
<dbReference type="AlphaFoldDB" id="A0A967AZP4"/>
<dbReference type="InterPro" id="IPR051920">
    <property type="entry name" value="MPT_Adenylyltrnsfr/MoaC-Rel"/>
</dbReference>
<feature type="domain" description="MoaB/Mog" evidence="3">
    <location>
        <begin position="5"/>
        <end position="148"/>
    </location>
</feature>
<dbReference type="InterPro" id="IPR001453">
    <property type="entry name" value="MoaB/Mog_dom"/>
</dbReference>